<protein>
    <submittedName>
        <fullName evidence="1">Acylneuraminate cytidylyltransferase family protein</fullName>
    </submittedName>
</protein>
<dbReference type="AlphaFoldDB" id="A0A6I3KPP7"/>
<dbReference type="InterPro" id="IPR003329">
    <property type="entry name" value="Cytidylyl_trans"/>
</dbReference>
<name>A0A6I3KPP7_9HYPH</name>
<sequence length="238" mass="25366">MTADGHTGKGYLAIVTARAGSKRLPGKNVRDLCGKPLFVWSVASALDCPEIARVIVTTDSREYQSIAREAGADCPWLRDAALAADSSTSADVVRDVLDRLGAESATYKGLVLLQPTSPLRTAADISAAIALRESHGASAVVSVSEAECPPAWVGRIPENLCMDGFRSSAPAGNAGGGTWWRLNGAVYVIGIADFLSAHDFMPQGTLAYQMPRERSVDVDTEFDLELARLLMSRNRRGS</sequence>
<dbReference type="Proteomes" id="UP000440694">
    <property type="component" value="Unassembled WGS sequence"/>
</dbReference>
<evidence type="ECO:0000313" key="2">
    <source>
        <dbReference type="Proteomes" id="UP000440694"/>
    </source>
</evidence>
<organism evidence="1 2">
    <name type="scientific">Hyphomicrobium album</name>
    <dbReference type="NCBI Taxonomy" id="2665159"/>
    <lineage>
        <taxon>Bacteria</taxon>
        <taxon>Pseudomonadati</taxon>
        <taxon>Pseudomonadota</taxon>
        <taxon>Alphaproteobacteria</taxon>
        <taxon>Hyphomicrobiales</taxon>
        <taxon>Hyphomicrobiaceae</taxon>
        <taxon>Hyphomicrobium</taxon>
    </lineage>
</organism>
<reference evidence="1 2" key="1">
    <citation type="submission" date="2019-11" db="EMBL/GenBank/DDBJ databases">
        <title>Identification of a novel strain.</title>
        <authorList>
            <person name="Xu Q."/>
            <person name="Wang G."/>
        </authorList>
    </citation>
    <scope>NUCLEOTIDE SEQUENCE [LARGE SCALE GENOMIC DNA]</scope>
    <source>
        <strain evidence="2">xq</strain>
    </source>
</reference>
<dbReference type="Pfam" id="PF02348">
    <property type="entry name" value="CTP_transf_3"/>
    <property type="match status" value="1"/>
</dbReference>
<keyword evidence="1" id="KW-0808">Transferase</keyword>
<accession>A0A6I3KPP7</accession>
<dbReference type="Gene3D" id="3.90.550.10">
    <property type="entry name" value="Spore Coat Polysaccharide Biosynthesis Protein SpsA, Chain A"/>
    <property type="match status" value="1"/>
</dbReference>
<dbReference type="GO" id="GO:0008781">
    <property type="term" value="F:N-acylneuraminate cytidylyltransferase activity"/>
    <property type="evidence" value="ECO:0007669"/>
    <property type="project" value="TreeGrafter"/>
</dbReference>
<dbReference type="EMBL" id="WMBQ01000001">
    <property type="protein sequence ID" value="MTD94671.1"/>
    <property type="molecule type" value="Genomic_DNA"/>
</dbReference>
<dbReference type="InterPro" id="IPR029044">
    <property type="entry name" value="Nucleotide-diphossugar_trans"/>
</dbReference>
<dbReference type="InterPro" id="IPR050793">
    <property type="entry name" value="CMP-NeuNAc_synthase"/>
</dbReference>
<keyword evidence="1" id="KW-0548">Nucleotidyltransferase</keyword>
<dbReference type="SUPFAM" id="SSF53448">
    <property type="entry name" value="Nucleotide-diphospho-sugar transferases"/>
    <property type="match status" value="1"/>
</dbReference>
<dbReference type="RefSeq" id="WP_154739062.1">
    <property type="nucleotide sequence ID" value="NZ_WMBQ01000001.1"/>
</dbReference>
<keyword evidence="2" id="KW-1185">Reference proteome</keyword>
<dbReference type="CDD" id="cd02513">
    <property type="entry name" value="CMP-NeuAc_Synthase"/>
    <property type="match status" value="1"/>
</dbReference>
<gene>
    <name evidence="1" type="ORF">GIW81_10045</name>
</gene>
<dbReference type="PANTHER" id="PTHR21485">
    <property type="entry name" value="HAD SUPERFAMILY MEMBERS CMAS AND KDSC"/>
    <property type="match status" value="1"/>
</dbReference>
<proteinExistence type="predicted"/>
<dbReference type="PANTHER" id="PTHR21485:SF6">
    <property type="entry name" value="N-ACYLNEURAMINATE CYTIDYLYLTRANSFERASE-RELATED"/>
    <property type="match status" value="1"/>
</dbReference>
<evidence type="ECO:0000313" key="1">
    <source>
        <dbReference type="EMBL" id="MTD94671.1"/>
    </source>
</evidence>
<comment type="caution">
    <text evidence="1">The sequence shown here is derived from an EMBL/GenBank/DDBJ whole genome shotgun (WGS) entry which is preliminary data.</text>
</comment>